<reference evidence="1" key="1">
    <citation type="submission" date="2020-05" db="EMBL/GenBank/DDBJ databases">
        <authorList>
            <person name="Zhu T."/>
            <person name="Keshari N."/>
            <person name="Lu X."/>
        </authorList>
    </citation>
    <scope>NUCLEOTIDE SEQUENCE</scope>
    <source>
        <strain evidence="1">NK1-12</strain>
    </source>
</reference>
<dbReference type="AlphaFoldDB" id="A0AA96WWB3"/>
<gene>
    <name evidence="1" type="ORF">HJG54_20880</name>
</gene>
<sequence length="255" mass="29070">MQPSQLDELKFLLKLQECRNYRAYLTNPCFKSFRAKDKICQNLASDGLVDFSREIVVVKLSAAGQALLKVTDAALPISAVELKLLQKIGTAKKIAPSQLRTSALTATERDVILQTFLNRGLILAETRLKRQKAEVWLTPQGQTCLAELLRQFQTLRQSATEITLNQKPTDTEVLATIQNLDHELASNNYLPIFYLRQKFQPPLSRDELDEILYRLQRNDQIELRAIVHTQDYTPEQLSAAIQTRSNSPLFFIKVI</sequence>
<dbReference type="RefSeq" id="WP_035997953.1">
    <property type="nucleotide sequence ID" value="NZ_CP053586.1"/>
</dbReference>
<organism evidence="1">
    <name type="scientific">Leptolyngbya sp. NK1-12</name>
    <dbReference type="NCBI Taxonomy" id="2547451"/>
    <lineage>
        <taxon>Bacteria</taxon>
        <taxon>Bacillati</taxon>
        <taxon>Cyanobacteriota</taxon>
        <taxon>Cyanophyceae</taxon>
        <taxon>Leptolyngbyales</taxon>
        <taxon>Leptolyngbyaceae</taxon>
        <taxon>Leptolyngbya group</taxon>
        <taxon>Leptolyngbya</taxon>
    </lineage>
</organism>
<accession>A0AA96WWB3</accession>
<protein>
    <submittedName>
        <fullName evidence="1">Transcription factor RcaD</fullName>
    </submittedName>
</protein>
<proteinExistence type="predicted"/>
<name>A0AA96WWB3_9CYAN</name>
<evidence type="ECO:0000313" key="1">
    <source>
        <dbReference type="EMBL" id="WNZ25062.1"/>
    </source>
</evidence>
<dbReference type="EMBL" id="CP053586">
    <property type="protein sequence ID" value="WNZ25062.1"/>
    <property type="molecule type" value="Genomic_DNA"/>
</dbReference>